<sequence length="41" mass="4595">MEPLFFTTPADFRAWLEKRHATETEPLAGFCKKGAGRPSVT</sequence>
<keyword evidence="2" id="KW-1185">Reference proteome</keyword>
<proteinExistence type="predicted"/>
<evidence type="ECO:0000313" key="2">
    <source>
        <dbReference type="Proteomes" id="UP000616724"/>
    </source>
</evidence>
<accession>A0A8J3RQU3</accession>
<organism evidence="1 2">
    <name type="scientific">Planobispora longispora</name>
    <dbReference type="NCBI Taxonomy" id="28887"/>
    <lineage>
        <taxon>Bacteria</taxon>
        <taxon>Bacillati</taxon>
        <taxon>Actinomycetota</taxon>
        <taxon>Actinomycetes</taxon>
        <taxon>Streptosporangiales</taxon>
        <taxon>Streptosporangiaceae</taxon>
        <taxon>Planobispora</taxon>
    </lineage>
</organism>
<comment type="caution">
    <text evidence="1">The sequence shown here is derived from an EMBL/GenBank/DDBJ whole genome shotgun (WGS) entry which is preliminary data.</text>
</comment>
<dbReference type="RefSeq" id="WP_275415410.1">
    <property type="nucleotide sequence ID" value="NZ_BOOH01000036.1"/>
</dbReference>
<reference evidence="1 2" key="1">
    <citation type="submission" date="2021-01" db="EMBL/GenBank/DDBJ databases">
        <title>Whole genome shotgun sequence of Planobispora longispora NBRC 13918.</title>
        <authorList>
            <person name="Komaki H."/>
            <person name="Tamura T."/>
        </authorList>
    </citation>
    <scope>NUCLEOTIDE SEQUENCE [LARGE SCALE GENOMIC DNA]</scope>
    <source>
        <strain evidence="1 2">NBRC 13918</strain>
    </source>
</reference>
<name>A0A8J3RQU3_9ACTN</name>
<dbReference type="EMBL" id="BOOH01000036">
    <property type="protein sequence ID" value="GIH77979.1"/>
    <property type="molecule type" value="Genomic_DNA"/>
</dbReference>
<dbReference type="AlphaFoldDB" id="A0A8J3RQU3"/>
<protein>
    <submittedName>
        <fullName evidence="1">Uncharacterized protein</fullName>
    </submittedName>
</protein>
<evidence type="ECO:0000313" key="1">
    <source>
        <dbReference type="EMBL" id="GIH77979.1"/>
    </source>
</evidence>
<gene>
    <name evidence="1" type="ORF">Plo01_44080</name>
</gene>
<dbReference type="Proteomes" id="UP000616724">
    <property type="component" value="Unassembled WGS sequence"/>
</dbReference>